<organism evidence="1 2">
    <name type="scientific">Dioscorea alata</name>
    <name type="common">Purple yam</name>
    <dbReference type="NCBI Taxonomy" id="55571"/>
    <lineage>
        <taxon>Eukaryota</taxon>
        <taxon>Viridiplantae</taxon>
        <taxon>Streptophyta</taxon>
        <taxon>Embryophyta</taxon>
        <taxon>Tracheophyta</taxon>
        <taxon>Spermatophyta</taxon>
        <taxon>Magnoliopsida</taxon>
        <taxon>Liliopsida</taxon>
        <taxon>Dioscoreales</taxon>
        <taxon>Dioscoreaceae</taxon>
        <taxon>Dioscorea</taxon>
    </lineage>
</organism>
<comment type="caution">
    <text evidence="1">The sequence shown here is derived from an EMBL/GenBank/DDBJ whole genome shotgun (WGS) entry which is preliminary data.</text>
</comment>
<name>A0ACB7WV13_DIOAL</name>
<proteinExistence type="predicted"/>
<keyword evidence="2" id="KW-1185">Reference proteome</keyword>
<reference evidence="2" key="1">
    <citation type="journal article" date="2022" name="Nat. Commun.">
        <title>Chromosome evolution and the genetic basis of agronomically important traits in greater yam.</title>
        <authorList>
            <person name="Bredeson J.V."/>
            <person name="Lyons J.B."/>
            <person name="Oniyinde I.O."/>
            <person name="Okereke N.R."/>
            <person name="Kolade O."/>
            <person name="Nnabue I."/>
            <person name="Nwadili C.O."/>
            <person name="Hribova E."/>
            <person name="Parker M."/>
            <person name="Nwogha J."/>
            <person name="Shu S."/>
            <person name="Carlson J."/>
            <person name="Kariba R."/>
            <person name="Muthemba S."/>
            <person name="Knop K."/>
            <person name="Barton G.J."/>
            <person name="Sherwood A.V."/>
            <person name="Lopez-Montes A."/>
            <person name="Asiedu R."/>
            <person name="Jamnadass R."/>
            <person name="Muchugi A."/>
            <person name="Goodstein D."/>
            <person name="Egesi C.N."/>
            <person name="Featherston J."/>
            <person name="Asfaw A."/>
            <person name="Simpson G.G."/>
            <person name="Dolezel J."/>
            <person name="Hendre P.S."/>
            <person name="Van Deynze A."/>
            <person name="Kumar P.L."/>
            <person name="Obidiegwu J.E."/>
            <person name="Bhattacharjee R."/>
            <person name="Rokhsar D.S."/>
        </authorList>
    </citation>
    <scope>NUCLEOTIDE SEQUENCE [LARGE SCALE GENOMIC DNA]</scope>
    <source>
        <strain evidence="2">cv. TDa95/00328</strain>
    </source>
</reference>
<sequence>MAALTTKLLLSKPLSPSDTQLLSHLHSLITTYHQSNPPSPSSLPPSPSFLSPSLSSSFSALLPSPPSPSLVHSLIHLLSLPNHSPPFLPTLSFFNWYLSIHPSSSPPSPLPFLPMLDFAAKLRHFHISWHFLDLLHSHSIPIPPLRLLLPYPPLHPRLPPRRRHLRLPPHPQLQPPAHPFHLLPPHLLPLQGALRLPRSIPFRLSQAQVPSRRRPLLQSRPRLVPRRPHR</sequence>
<evidence type="ECO:0000313" key="2">
    <source>
        <dbReference type="Proteomes" id="UP000827976"/>
    </source>
</evidence>
<dbReference type="EMBL" id="CM037011">
    <property type="protein sequence ID" value="KAH7692347.1"/>
    <property type="molecule type" value="Genomic_DNA"/>
</dbReference>
<evidence type="ECO:0000313" key="1">
    <source>
        <dbReference type="EMBL" id="KAH7692347.1"/>
    </source>
</evidence>
<dbReference type="Proteomes" id="UP000827976">
    <property type="component" value="Chromosome 1"/>
</dbReference>
<gene>
    <name evidence="1" type="ORF">IHE45_01G061000</name>
</gene>
<protein>
    <submittedName>
        <fullName evidence="1">Uncharacterized protein</fullName>
    </submittedName>
</protein>
<accession>A0ACB7WV13</accession>